<dbReference type="Gene3D" id="1.25.40.20">
    <property type="entry name" value="Ankyrin repeat-containing domain"/>
    <property type="match status" value="2"/>
</dbReference>
<feature type="repeat" description="ANK" evidence="1">
    <location>
        <begin position="764"/>
        <end position="790"/>
    </location>
</feature>
<feature type="domain" description="C3H1-type" evidence="4">
    <location>
        <begin position="152"/>
        <end position="179"/>
    </location>
</feature>
<dbReference type="GO" id="GO:0010468">
    <property type="term" value="P:regulation of gene expression"/>
    <property type="evidence" value="ECO:0007669"/>
    <property type="project" value="UniProtKB-ARBA"/>
</dbReference>
<gene>
    <name evidence="5" type="ORF">SNAT2548_LOCUS6625</name>
</gene>
<dbReference type="PANTHER" id="PTHR36971">
    <property type="entry name" value="UNNAMED PRODUCT"/>
    <property type="match status" value="1"/>
</dbReference>
<dbReference type="AlphaFoldDB" id="A0A812JQE8"/>
<organism evidence="5 6">
    <name type="scientific">Symbiodinium natans</name>
    <dbReference type="NCBI Taxonomy" id="878477"/>
    <lineage>
        <taxon>Eukaryota</taxon>
        <taxon>Sar</taxon>
        <taxon>Alveolata</taxon>
        <taxon>Dinophyceae</taxon>
        <taxon>Suessiales</taxon>
        <taxon>Symbiodiniaceae</taxon>
        <taxon>Symbiodinium</taxon>
    </lineage>
</organism>
<reference evidence="5" key="1">
    <citation type="submission" date="2021-02" db="EMBL/GenBank/DDBJ databases">
        <authorList>
            <person name="Dougan E. K."/>
            <person name="Rhodes N."/>
            <person name="Thang M."/>
            <person name="Chan C."/>
        </authorList>
    </citation>
    <scope>NUCLEOTIDE SEQUENCE</scope>
</reference>
<evidence type="ECO:0000259" key="4">
    <source>
        <dbReference type="PROSITE" id="PS50103"/>
    </source>
</evidence>
<name>A0A812JQE8_9DINO</name>
<feature type="region of interest" description="Disordered" evidence="3">
    <location>
        <begin position="120"/>
        <end position="152"/>
    </location>
</feature>
<keyword evidence="1" id="KW-0040">ANK repeat</keyword>
<dbReference type="PROSITE" id="PS50103">
    <property type="entry name" value="ZF_C3H1"/>
    <property type="match status" value="1"/>
</dbReference>
<dbReference type="SUPFAM" id="SSF50985">
    <property type="entry name" value="RCC1/BLIP-II"/>
    <property type="match status" value="2"/>
</dbReference>
<dbReference type="InterPro" id="IPR009091">
    <property type="entry name" value="RCC1/BLIP-II"/>
</dbReference>
<dbReference type="Pfam" id="PF12796">
    <property type="entry name" value="Ank_2"/>
    <property type="match status" value="2"/>
</dbReference>
<dbReference type="InterPro" id="IPR000571">
    <property type="entry name" value="Znf_CCCH"/>
</dbReference>
<dbReference type="SMART" id="SM00248">
    <property type="entry name" value="ANK"/>
    <property type="match status" value="4"/>
</dbReference>
<dbReference type="PANTHER" id="PTHR36971:SF3">
    <property type="entry name" value="C3H1-TYPE DOMAIN-CONTAINING PROTEIN"/>
    <property type="match status" value="1"/>
</dbReference>
<dbReference type="GO" id="GO:0008270">
    <property type="term" value="F:zinc ion binding"/>
    <property type="evidence" value="ECO:0007669"/>
    <property type="project" value="UniProtKB-KW"/>
</dbReference>
<evidence type="ECO:0000256" key="2">
    <source>
        <dbReference type="PROSITE-ProRule" id="PRU00723"/>
    </source>
</evidence>
<protein>
    <recommendedName>
        <fullName evidence="4">C3H1-type domain-containing protein</fullName>
    </recommendedName>
</protein>
<dbReference type="PROSITE" id="PS50088">
    <property type="entry name" value="ANK_REPEAT"/>
    <property type="match status" value="1"/>
</dbReference>
<accession>A0A812JQE8</accession>
<keyword evidence="2" id="KW-0479">Metal-binding</keyword>
<dbReference type="Proteomes" id="UP000604046">
    <property type="component" value="Unassembled WGS sequence"/>
</dbReference>
<sequence length="1104" mass="118040">MAETLGEGSADGRFPGQRLSGPKEVLEGQVLHKRSCGNKLLFLEIDPGDSEVSSAASKGLEAIFSFEVYGAEVREVRKQVAVGDVVACVGTYRVCGRILDVFSYSISSRWADVGGGATFSAHDTRKAQGQGQSPAETKPEAPEVPPPPEPTTRRRVLCKFWMSNGTCRRTECNCFHPEGDDLKEARARWRKEQLDRLAANAQPGDPHSEKEKKGHAARAAVFAEWLCDVFSDKLLRGGVVDIAGGRGELAFELSVKRNIPCLVLDPRCPGGEHPAPWNDWHVSRQQRTWLKSQHGLRSYAECQEYVLSRPVRQCQVPVDKAIQVARAWGRSREEITPGWEDLRSCQVIVGLHPDQATGGVIELARELGRPFAVVPCCTFADEFPDRRLERGPVRTYADLVDWLQVAGGPATEKDFLRSLLGFAALSADGSVIAWGDYHSGGQLPPEECPEVGQELKKLDVIQIKASREGSAFAAISSTGTVVSWGLSGGSLGGYVKNFAGVQCVQANTSAFAAILTDGSVDSWGMGRDTGADSSAVQEQLRNVRQIQATCLAFAAITAEGSVVTWGDDACGGDSSSVQSELSDVQCIQANETAFAALRGDGAVVTWGGVGCGGDSGPVKAQLHGVLAIQASVAAFAALRADGSEARLAGKKTLRVLQASGKELAAFALDEVSDVASLKACLEWHCHAPGCLQRLLHGGDILDDSFSFDSPMDVQLVLLPVSEELEEEVAWALRDASEAGDAEMVKLLLDVRADPESNFFIMDTYKDSPLIRASEQGHLEVVRMLLDAGASPVNWSGIEEASRNGHAAVVRLVLQAALPLQDFRLGTTVAEALVEAAREGHAQVVRELLEASPDGRECHRALVCAAEEGHKEVVRCLLEARTNPVGQSDWYIRSSPLEAASSSGCPEVLRLLLDARADAGQSLVVTWGSNFSGGDSSGVRSQLQQVTAIQASRHAFAALRADGRVVAWGEPAAGGDCSGVQEQLENVQKIQAAHNAFAALRGDGSVVTWGDPAQGGDSSAVEAELRDVREIHGAEQAFAALRADGSVVSWGSSDYGGDSSLVRESLKNILQIQSCCAGFAALRADGAIVNWGRTPDWVPYRPWDP</sequence>
<dbReference type="InterPro" id="IPR002110">
    <property type="entry name" value="Ankyrin_rpt"/>
</dbReference>
<evidence type="ECO:0000256" key="3">
    <source>
        <dbReference type="SAM" id="MobiDB-lite"/>
    </source>
</evidence>
<dbReference type="EMBL" id="CAJNDS010000446">
    <property type="protein sequence ID" value="CAE7206848.1"/>
    <property type="molecule type" value="Genomic_DNA"/>
</dbReference>
<dbReference type="Gene3D" id="2.130.10.30">
    <property type="entry name" value="Regulator of chromosome condensation 1/beta-lactamase-inhibitor protein II"/>
    <property type="match status" value="2"/>
</dbReference>
<keyword evidence="2" id="KW-0863">Zinc-finger</keyword>
<dbReference type="InterPro" id="IPR036770">
    <property type="entry name" value="Ankyrin_rpt-contain_sf"/>
</dbReference>
<proteinExistence type="predicted"/>
<evidence type="ECO:0000313" key="5">
    <source>
        <dbReference type="EMBL" id="CAE7206848.1"/>
    </source>
</evidence>
<feature type="region of interest" description="Disordered" evidence="3">
    <location>
        <begin position="1"/>
        <end position="20"/>
    </location>
</feature>
<evidence type="ECO:0000313" key="6">
    <source>
        <dbReference type="Proteomes" id="UP000604046"/>
    </source>
</evidence>
<keyword evidence="6" id="KW-1185">Reference proteome</keyword>
<dbReference type="SUPFAM" id="SSF48403">
    <property type="entry name" value="Ankyrin repeat"/>
    <property type="match status" value="1"/>
</dbReference>
<keyword evidence="2" id="KW-0862">Zinc</keyword>
<feature type="zinc finger region" description="C3H1-type" evidence="2">
    <location>
        <begin position="152"/>
        <end position="179"/>
    </location>
</feature>
<dbReference type="PROSITE" id="PS50297">
    <property type="entry name" value="ANK_REP_REGION"/>
    <property type="match status" value="1"/>
</dbReference>
<comment type="caution">
    <text evidence="5">The sequence shown here is derived from an EMBL/GenBank/DDBJ whole genome shotgun (WGS) entry which is preliminary data.</text>
</comment>
<evidence type="ECO:0000256" key="1">
    <source>
        <dbReference type="PROSITE-ProRule" id="PRU00023"/>
    </source>
</evidence>
<dbReference type="OrthoDB" id="348177at2759"/>